<dbReference type="AlphaFoldDB" id="A0AAV4A1S4"/>
<proteinExistence type="predicted"/>
<evidence type="ECO:0000313" key="2">
    <source>
        <dbReference type="EMBL" id="GFO00676.1"/>
    </source>
</evidence>
<sequence>MEFQPKPGNKVVIRRKDPFKSVTPASGIVSEAPSNIVARLLTRPKMSETGSPPSGQGACGGTRTRDRRVPADLKADSLSTVPSTASGLGLSSRHIAA</sequence>
<feature type="region of interest" description="Disordered" evidence="1">
    <location>
        <begin position="43"/>
        <end position="97"/>
    </location>
</feature>
<accession>A0AAV4A1S4</accession>
<evidence type="ECO:0000256" key="1">
    <source>
        <dbReference type="SAM" id="MobiDB-lite"/>
    </source>
</evidence>
<evidence type="ECO:0000313" key="3">
    <source>
        <dbReference type="Proteomes" id="UP000735302"/>
    </source>
</evidence>
<keyword evidence="3" id="KW-1185">Reference proteome</keyword>
<organism evidence="2 3">
    <name type="scientific">Plakobranchus ocellatus</name>
    <dbReference type="NCBI Taxonomy" id="259542"/>
    <lineage>
        <taxon>Eukaryota</taxon>
        <taxon>Metazoa</taxon>
        <taxon>Spiralia</taxon>
        <taxon>Lophotrochozoa</taxon>
        <taxon>Mollusca</taxon>
        <taxon>Gastropoda</taxon>
        <taxon>Heterobranchia</taxon>
        <taxon>Euthyneura</taxon>
        <taxon>Panpulmonata</taxon>
        <taxon>Sacoglossa</taxon>
        <taxon>Placobranchoidea</taxon>
        <taxon>Plakobranchidae</taxon>
        <taxon>Plakobranchus</taxon>
    </lineage>
</organism>
<reference evidence="2 3" key="1">
    <citation type="journal article" date="2021" name="Elife">
        <title>Chloroplast acquisition without the gene transfer in kleptoplastic sea slugs, Plakobranchus ocellatus.</title>
        <authorList>
            <person name="Maeda T."/>
            <person name="Takahashi S."/>
            <person name="Yoshida T."/>
            <person name="Shimamura S."/>
            <person name="Takaki Y."/>
            <person name="Nagai Y."/>
            <person name="Toyoda A."/>
            <person name="Suzuki Y."/>
            <person name="Arimoto A."/>
            <person name="Ishii H."/>
            <person name="Satoh N."/>
            <person name="Nishiyama T."/>
            <person name="Hasebe M."/>
            <person name="Maruyama T."/>
            <person name="Minagawa J."/>
            <person name="Obokata J."/>
            <person name="Shigenobu S."/>
        </authorList>
    </citation>
    <scope>NUCLEOTIDE SEQUENCE [LARGE SCALE GENOMIC DNA]</scope>
</reference>
<protein>
    <submittedName>
        <fullName evidence="2">Uncharacterized protein</fullName>
    </submittedName>
</protein>
<feature type="compositionally biased region" description="Polar residues" evidence="1">
    <location>
        <begin position="77"/>
        <end position="86"/>
    </location>
</feature>
<feature type="compositionally biased region" description="Basic and acidic residues" evidence="1">
    <location>
        <begin position="63"/>
        <end position="75"/>
    </location>
</feature>
<dbReference type="EMBL" id="BLXT01003136">
    <property type="protein sequence ID" value="GFO00676.1"/>
    <property type="molecule type" value="Genomic_DNA"/>
</dbReference>
<gene>
    <name evidence="2" type="ORF">PoB_002718100</name>
</gene>
<comment type="caution">
    <text evidence="2">The sequence shown here is derived from an EMBL/GenBank/DDBJ whole genome shotgun (WGS) entry which is preliminary data.</text>
</comment>
<dbReference type="Proteomes" id="UP000735302">
    <property type="component" value="Unassembled WGS sequence"/>
</dbReference>
<name>A0AAV4A1S4_9GAST</name>